<dbReference type="InterPro" id="IPR037069">
    <property type="entry name" value="AcylCoA_DH/ox_N_sf"/>
</dbReference>
<dbReference type="Gene3D" id="1.10.540.10">
    <property type="entry name" value="Acyl-CoA dehydrogenase/oxidase, N-terminal domain"/>
    <property type="match status" value="1"/>
</dbReference>
<accession>A0AAN9M5Y8</accession>
<dbReference type="GO" id="GO:0006635">
    <property type="term" value="P:fatty acid beta-oxidation"/>
    <property type="evidence" value="ECO:0007669"/>
    <property type="project" value="InterPro"/>
</dbReference>
<comment type="caution">
    <text evidence="1">The sequence shown here is derived from an EMBL/GenBank/DDBJ whole genome shotgun (WGS) entry which is preliminary data.</text>
</comment>
<protein>
    <submittedName>
        <fullName evidence="1">Uncharacterized protein</fullName>
    </submittedName>
</protein>
<dbReference type="PANTHER" id="PTHR43188:SF1">
    <property type="entry name" value="ACYL-COA DEHYDROGENASE"/>
    <property type="match status" value="1"/>
</dbReference>
<evidence type="ECO:0000313" key="1">
    <source>
        <dbReference type="EMBL" id="KAK7348329.1"/>
    </source>
</evidence>
<dbReference type="GO" id="GO:0005777">
    <property type="term" value="C:peroxisome"/>
    <property type="evidence" value="ECO:0007669"/>
    <property type="project" value="TreeGrafter"/>
</dbReference>
<reference evidence="1 2" key="1">
    <citation type="submission" date="2024-01" db="EMBL/GenBank/DDBJ databases">
        <title>The genomes of 5 underutilized Papilionoideae crops provide insights into root nodulation and disease resistanc.</title>
        <authorList>
            <person name="Jiang F."/>
        </authorList>
    </citation>
    <scope>NUCLEOTIDE SEQUENCE [LARGE SCALE GENOMIC DNA]</scope>
    <source>
        <strain evidence="1">JINMINGXINNONG_FW02</strain>
        <tissue evidence="1">Leaves</tissue>
    </source>
</reference>
<proteinExistence type="predicted"/>
<dbReference type="Proteomes" id="UP001374584">
    <property type="component" value="Unassembled WGS sequence"/>
</dbReference>
<dbReference type="PANTHER" id="PTHR43188">
    <property type="entry name" value="ACYL-COENZYME A OXIDASE"/>
    <property type="match status" value="1"/>
</dbReference>
<dbReference type="AlphaFoldDB" id="A0AAN9M5Y8"/>
<organism evidence="1 2">
    <name type="scientific">Phaseolus coccineus</name>
    <name type="common">Scarlet runner bean</name>
    <name type="synonym">Phaseolus multiflorus</name>
    <dbReference type="NCBI Taxonomy" id="3886"/>
    <lineage>
        <taxon>Eukaryota</taxon>
        <taxon>Viridiplantae</taxon>
        <taxon>Streptophyta</taxon>
        <taxon>Embryophyta</taxon>
        <taxon>Tracheophyta</taxon>
        <taxon>Spermatophyta</taxon>
        <taxon>Magnoliopsida</taxon>
        <taxon>eudicotyledons</taxon>
        <taxon>Gunneridae</taxon>
        <taxon>Pentapetalae</taxon>
        <taxon>rosids</taxon>
        <taxon>fabids</taxon>
        <taxon>Fabales</taxon>
        <taxon>Fabaceae</taxon>
        <taxon>Papilionoideae</taxon>
        <taxon>50 kb inversion clade</taxon>
        <taxon>NPAAA clade</taxon>
        <taxon>indigoferoid/millettioid clade</taxon>
        <taxon>Phaseoleae</taxon>
        <taxon>Phaseolus</taxon>
    </lineage>
</organism>
<gene>
    <name evidence="1" type="ORF">VNO80_22882</name>
</gene>
<dbReference type="EMBL" id="JAYMYR010000008">
    <property type="protein sequence ID" value="KAK7348329.1"/>
    <property type="molecule type" value="Genomic_DNA"/>
</dbReference>
<keyword evidence="2" id="KW-1185">Reference proteome</keyword>
<evidence type="ECO:0000313" key="2">
    <source>
        <dbReference type="Proteomes" id="UP001374584"/>
    </source>
</evidence>
<dbReference type="GO" id="GO:0050660">
    <property type="term" value="F:flavin adenine dinucleotide binding"/>
    <property type="evidence" value="ECO:0007669"/>
    <property type="project" value="InterPro"/>
</dbReference>
<dbReference type="GO" id="GO:0003995">
    <property type="term" value="F:acyl-CoA dehydrogenase activity"/>
    <property type="evidence" value="ECO:0007669"/>
    <property type="project" value="InterPro"/>
</dbReference>
<sequence length="120" mass="12922">MGMGSKKEWLRGGSWKRWRVAVCNLVMLLDEIDKMGFDLRGNPASALLEGYGCPGLCITGSATTIAEVARVDASCSTFFLVHSSLSMLTVGFFFVTLDEWSSDEIDAMVEVGGNSSANSI</sequence>
<name>A0AAN9M5Y8_PHACN</name>
<dbReference type="InterPro" id="IPR045008">
    <property type="entry name" value="ACX4-like"/>
</dbReference>